<organism evidence="5 6">
    <name type="scientific">Paradevosia tibetensis</name>
    <dbReference type="NCBI Taxonomy" id="1447062"/>
    <lineage>
        <taxon>Bacteria</taxon>
        <taxon>Pseudomonadati</taxon>
        <taxon>Pseudomonadota</taxon>
        <taxon>Alphaproteobacteria</taxon>
        <taxon>Hyphomicrobiales</taxon>
        <taxon>Devosiaceae</taxon>
        <taxon>Paradevosia</taxon>
    </lineage>
</organism>
<evidence type="ECO:0000313" key="6">
    <source>
        <dbReference type="Proteomes" id="UP000321062"/>
    </source>
</evidence>
<dbReference type="InterPro" id="IPR004710">
    <property type="entry name" value="Bilac:Na_transpt"/>
</dbReference>
<dbReference type="InterPro" id="IPR002657">
    <property type="entry name" value="BilAc:Na_symport/Acr3"/>
</dbReference>
<dbReference type="PANTHER" id="PTHR10361:SF24">
    <property type="entry name" value="P3 PROTEIN"/>
    <property type="match status" value="1"/>
</dbReference>
<comment type="subcellular location">
    <subcellularLocation>
        <location evidence="1">Membrane</location>
        <topology evidence="1">Multi-pass membrane protein</topology>
    </subcellularLocation>
</comment>
<reference evidence="5 6" key="1">
    <citation type="journal article" date="2015" name="Int. J. Syst. Evol. Microbiol.">
        <title>Youhaiella tibetensis gen. nov., sp. nov., isolated from subsurface sediment.</title>
        <authorList>
            <person name="Wang Y.X."/>
            <person name="Huang F.Q."/>
            <person name="Nogi Y."/>
            <person name="Pang S.J."/>
            <person name="Wang P.K."/>
            <person name="Lv J."/>
        </authorList>
    </citation>
    <scope>NUCLEOTIDE SEQUENCE [LARGE SCALE GENOMIC DNA]</scope>
    <source>
        <strain evidence="6">fig4</strain>
    </source>
</reference>
<dbReference type="EMBL" id="CP041690">
    <property type="protein sequence ID" value="QEE19093.1"/>
    <property type="molecule type" value="Genomic_DNA"/>
</dbReference>
<keyword evidence="3" id="KW-1133">Transmembrane helix</keyword>
<accession>A0A5B9DJ33</accession>
<evidence type="ECO:0000256" key="3">
    <source>
        <dbReference type="ARBA" id="ARBA00022989"/>
    </source>
</evidence>
<dbReference type="RefSeq" id="WP_147654924.1">
    <property type="nucleotide sequence ID" value="NZ_BMFM01000001.1"/>
</dbReference>
<keyword evidence="2" id="KW-0812">Transmembrane</keyword>
<dbReference type="Gene3D" id="1.20.1530.20">
    <property type="match status" value="1"/>
</dbReference>
<dbReference type="Pfam" id="PF01758">
    <property type="entry name" value="SBF"/>
    <property type="match status" value="1"/>
</dbReference>
<evidence type="ECO:0000313" key="5">
    <source>
        <dbReference type="EMBL" id="QEE19093.1"/>
    </source>
</evidence>
<dbReference type="GO" id="GO:0016020">
    <property type="term" value="C:membrane"/>
    <property type="evidence" value="ECO:0007669"/>
    <property type="project" value="UniProtKB-SubCell"/>
</dbReference>
<dbReference type="AlphaFoldDB" id="A0A5B9DJ33"/>
<keyword evidence="6" id="KW-1185">Reference proteome</keyword>
<gene>
    <name evidence="5" type="ORF">FNA67_02400</name>
</gene>
<keyword evidence="4" id="KW-0472">Membrane</keyword>
<dbReference type="PANTHER" id="PTHR10361">
    <property type="entry name" value="SODIUM-BILE ACID COTRANSPORTER"/>
    <property type="match status" value="1"/>
</dbReference>
<dbReference type="OrthoDB" id="9806785at2"/>
<evidence type="ECO:0000256" key="4">
    <source>
        <dbReference type="ARBA" id="ARBA00023136"/>
    </source>
</evidence>
<proteinExistence type="predicted"/>
<sequence length="291" mass="30233">MLIGVILPVILAVIMFSLGLGLRAADFWRIATQPRAFGVGAFNQLIVVPAVAFGVVTLFALPAEMALGVMILAACPGGVLSNSASRYAGGNVPLSISLTAVISLVSTITLPIIVALSAAHFLGTDAPAISVSALGVQVFVLSAVPVGLGMALTRFFPGLVATAGPWISRLAFWLFLAMILAALINSWDAFSRSFWALGPALIVMNAALLLIGLLSGRLARLNEKDITTIAIESGTQNGSLGITVGLLILGASSGLPDTTLPAVIYSITAWFLTMPFVLWRRRLPARAVVAA</sequence>
<dbReference type="KEGG" id="yti:FNA67_02400"/>
<dbReference type="InterPro" id="IPR038770">
    <property type="entry name" value="Na+/solute_symporter_sf"/>
</dbReference>
<dbReference type="Proteomes" id="UP000321062">
    <property type="component" value="Chromosome"/>
</dbReference>
<evidence type="ECO:0000256" key="2">
    <source>
        <dbReference type="ARBA" id="ARBA00022692"/>
    </source>
</evidence>
<protein>
    <submittedName>
        <fullName evidence="5">Bile acid:sodium symporter family protein</fullName>
    </submittedName>
</protein>
<name>A0A5B9DJ33_9HYPH</name>
<evidence type="ECO:0000256" key="1">
    <source>
        <dbReference type="ARBA" id="ARBA00004141"/>
    </source>
</evidence>